<sequence length="176" mass="19822">MRKVIFFGAISMDGFLADKDYSLDWLFKYDSKLVTEKCYDPFIKNVGTTIMGRQTYNDLIKEVGKVPYDDMDNYILSHHALPVEYQQSNVIQTSGPVTDLVRKLKVSAGKDIWIVGGGKLVTELISAKLIDTLEIQIAPVILGDGQRLFESVDAPSQFKLQSAEQYGQFTDLVFQL</sequence>
<dbReference type="GO" id="GO:0009231">
    <property type="term" value="P:riboflavin biosynthetic process"/>
    <property type="evidence" value="ECO:0007669"/>
    <property type="project" value="InterPro"/>
</dbReference>
<accession>A0A5P0ZJP2</accession>
<evidence type="ECO:0000313" key="2">
    <source>
        <dbReference type="EMBL" id="MQS53336.1"/>
    </source>
</evidence>
<dbReference type="AlphaFoldDB" id="A0A5P0ZJP2"/>
<dbReference type="PANTHER" id="PTHR38011">
    <property type="entry name" value="DIHYDROFOLATE REDUCTASE FAMILY PROTEIN (AFU_ORTHOLOGUE AFUA_8G06820)"/>
    <property type="match status" value="1"/>
</dbReference>
<evidence type="ECO:0000259" key="1">
    <source>
        <dbReference type="Pfam" id="PF01872"/>
    </source>
</evidence>
<comment type="caution">
    <text evidence="2">The sequence shown here is derived from an EMBL/GenBank/DDBJ whole genome shotgun (WGS) entry which is preliminary data.</text>
</comment>
<dbReference type="SUPFAM" id="SSF53597">
    <property type="entry name" value="Dihydrofolate reductase-like"/>
    <property type="match status" value="1"/>
</dbReference>
<dbReference type="Proteomes" id="UP000380386">
    <property type="component" value="Unassembled WGS sequence"/>
</dbReference>
<dbReference type="Gene3D" id="3.40.430.10">
    <property type="entry name" value="Dihydrofolate Reductase, subunit A"/>
    <property type="match status" value="1"/>
</dbReference>
<dbReference type="InterPro" id="IPR002734">
    <property type="entry name" value="RibDG_C"/>
</dbReference>
<name>A0A5P0ZJP2_9LACO</name>
<dbReference type="InterPro" id="IPR024072">
    <property type="entry name" value="DHFR-like_dom_sf"/>
</dbReference>
<evidence type="ECO:0000313" key="3">
    <source>
        <dbReference type="Proteomes" id="UP000380386"/>
    </source>
</evidence>
<gene>
    <name evidence="2" type="ORF">FHL02_09920</name>
</gene>
<dbReference type="PANTHER" id="PTHR38011:SF11">
    <property type="entry name" value="2,5-DIAMINO-6-RIBOSYLAMINO-4(3H)-PYRIMIDINONE 5'-PHOSPHATE REDUCTASE"/>
    <property type="match status" value="1"/>
</dbReference>
<dbReference type="OrthoDB" id="195113at2"/>
<proteinExistence type="predicted"/>
<protein>
    <submittedName>
        <fullName evidence="2">Dihydrofolate reductase</fullName>
    </submittedName>
</protein>
<reference evidence="2 3" key="1">
    <citation type="journal article" date="2019" name="Syst. Appl. Microbiol.">
        <title>Polyphasic characterization of two novel Lactobacillus spp. isolated from blown salami packages: Description of Lactobacillus halodurans sp. nov. and Lactobacillus salsicarnum sp. nov.</title>
        <authorList>
            <person name="Schuster J.A."/>
            <person name="Klingl A."/>
            <person name="Vogel R.F."/>
            <person name="Ehrmann M.A."/>
        </authorList>
    </citation>
    <scope>NUCLEOTIDE SEQUENCE [LARGE SCALE GENOMIC DNA]</scope>
    <source>
        <strain evidence="2 3">TMW 1.2118</strain>
    </source>
</reference>
<dbReference type="Pfam" id="PF01872">
    <property type="entry name" value="RibD_C"/>
    <property type="match status" value="1"/>
</dbReference>
<dbReference type="RefSeq" id="WP_153383811.1">
    <property type="nucleotide sequence ID" value="NZ_VDFM01000015.1"/>
</dbReference>
<dbReference type="InterPro" id="IPR050765">
    <property type="entry name" value="Riboflavin_Biosynth_HTPR"/>
</dbReference>
<dbReference type="GO" id="GO:0008703">
    <property type="term" value="F:5-amino-6-(5-phosphoribosylamino)uracil reductase activity"/>
    <property type="evidence" value="ECO:0007669"/>
    <property type="project" value="InterPro"/>
</dbReference>
<dbReference type="EMBL" id="VDFM01000015">
    <property type="protein sequence ID" value="MQS53336.1"/>
    <property type="molecule type" value="Genomic_DNA"/>
</dbReference>
<feature type="domain" description="Bacterial bifunctional deaminase-reductase C-terminal" evidence="1">
    <location>
        <begin position="2"/>
        <end position="168"/>
    </location>
</feature>
<organism evidence="2 3">
    <name type="scientific">Companilactobacillus mishanensis</name>
    <dbReference type="NCBI Taxonomy" id="2486008"/>
    <lineage>
        <taxon>Bacteria</taxon>
        <taxon>Bacillati</taxon>
        <taxon>Bacillota</taxon>
        <taxon>Bacilli</taxon>
        <taxon>Lactobacillales</taxon>
        <taxon>Lactobacillaceae</taxon>
        <taxon>Companilactobacillus</taxon>
    </lineage>
</organism>